<feature type="region of interest" description="Disordered" evidence="1">
    <location>
        <begin position="121"/>
        <end position="153"/>
    </location>
</feature>
<name>A0A6J7VPS8_9CAUD</name>
<dbReference type="EMBL" id="LR798190">
    <property type="protein sequence ID" value="CAB5079736.1"/>
    <property type="molecule type" value="Genomic_DNA"/>
</dbReference>
<reference evidence="2" key="1">
    <citation type="submission" date="2020-05" db="EMBL/GenBank/DDBJ databases">
        <authorList>
            <person name="Chiriac C."/>
            <person name="Salcher M."/>
            <person name="Ghai R."/>
            <person name="Kavagutti S V."/>
        </authorList>
    </citation>
    <scope>NUCLEOTIDE SEQUENCE</scope>
</reference>
<protein>
    <submittedName>
        <fullName evidence="2">Uncharacterized protein</fullName>
    </submittedName>
</protein>
<accession>A0A6J7VPS8</accession>
<evidence type="ECO:0000256" key="1">
    <source>
        <dbReference type="SAM" id="MobiDB-lite"/>
    </source>
</evidence>
<proteinExistence type="predicted"/>
<organism evidence="2">
    <name type="scientific">uncultured Caudovirales phage</name>
    <dbReference type="NCBI Taxonomy" id="2100421"/>
    <lineage>
        <taxon>Viruses</taxon>
        <taxon>Duplodnaviria</taxon>
        <taxon>Heunggongvirae</taxon>
        <taxon>Uroviricota</taxon>
        <taxon>Caudoviricetes</taxon>
        <taxon>Peduoviridae</taxon>
        <taxon>Maltschvirus</taxon>
        <taxon>Maltschvirus maltsch</taxon>
    </lineage>
</organism>
<gene>
    <name evidence="2" type="ORF">UFOVP141_56</name>
</gene>
<sequence>MRVQLCEITIPRAKFFTPRLEPAYVVPILRHAWKDQTPDEDGVVATPIPFCREINVADEWDRLVTDYGDSAKSVHVSDHHLKTAIDEEAAKFAKSGLVPVDPSQLSGNIALTMRPNVRPAAAAKQAVENQAHETSVRRVVKSRRKNKAKSKAK</sequence>
<feature type="compositionally biased region" description="Basic residues" evidence="1">
    <location>
        <begin position="138"/>
        <end position="153"/>
    </location>
</feature>
<evidence type="ECO:0000313" key="2">
    <source>
        <dbReference type="EMBL" id="CAB5079736.1"/>
    </source>
</evidence>